<evidence type="ECO:0000313" key="1">
    <source>
        <dbReference type="EMBL" id="KAG0007116.1"/>
    </source>
</evidence>
<dbReference type="AlphaFoldDB" id="A0A9P6MMK3"/>
<accession>A0A9P6MMK3</accession>
<sequence>MVSTGTAIVVGAQFKQLGVEPFSAVLSGSLSNPAGTIERTSVKKERGVGCTAQWRKRLITQIEDRIKDKRHSIHNARRMGLQGSDDPRDTLFDEQPQTITSGSTLDASAISEEEERRIVAEVWEAFKNENFEALTQAFHGMTDKEIEDIEQDILQYHCTWMKSTAALTTITITRSFIIISSML</sequence>
<proteinExistence type="predicted"/>
<protein>
    <submittedName>
        <fullName evidence="1">Uncharacterized protein</fullName>
    </submittedName>
</protein>
<gene>
    <name evidence="1" type="ORF">BGZ65_006661</name>
</gene>
<dbReference type="OrthoDB" id="2377901at2759"/>
<dbReference type="Proteomes" id="UP000749646">
    <property type="component" value="Unassembled WGS sequence"/>
</dbReference>
<evidence type="ECO:0000313" key="2">
    <source>
        <dbReference type="Proteomes" id="UP000749646"/>
    </source>
</evidence>
<keyword evidence="2" id="KW-1185">Reference proteome</keyword>
<comment type="caution">
    <text evidence="1">The sequence shown here is derived from an EMBL/GenBank/DDBJ whole genome shotgun (WGS) entry which is preliminary data.</text>
</comment>
<name>A0A9P6MMK3_9FUNG</name>
<reference evidence="1" key="1">
    <citation type="journal article" date="2020" name="Fungal Divers.">
        <title>Resolving the Mortierellaceae phylogeny through synthesis of multi-gene phylogenetics and phylogenomics.</title>
        <authorList>
            <person name="Vandepol N."/>
            <person name="Liber J."/>
            <person name="Desiro A."/>
            <person name="Na H."/>
            <person name="Kennedy M."/>
            <person name="Barry K."/>
            <person name="Grigoriev I.V."/>
            <person name="Miller A.N."/>
            <person name="O'Donnell K."/>
            <person name="Stajich J.E."/>
            <person name="Bonito G."/>
        </authorList>
    </citation>
    <scope>NUCLEOTIDE SEQUENCE</scope>
    <source>
        <strain evidence="1">MES-2147</strain>
    </source>
</reference>
<organism evidence="1 2">
    <name type="scientific">Modicella reniformis</name>
    <dbReference type="NCBI Taxonomy" id="1440133"/>
    <lineage>
        <taxon>Eukaryota</taxon>
        <taxon>Fungi</taxon>
        <taxon>Fungi incertae sedis</taxon>
        <taxon>Mucoromycota</taxon>
        <taxon>Mortierellomycotina</taxon>
        <taxon>Mortierellomycetes</taxon>
        <taxon>Mortierellales</taxon>
        <taxon>Mortierellaceae</taxon>
        <taxon>Modicella</taxon>
    </lineage>
</organism>
<dbReference type="EMBL" id="JAAAHW010000010">
    <property type="protein sequence ID" value="KAG0007116.1"/>
    <property type="molecule type" value="Genomic_DNA"/>
</dbReference>